<comment type="caution">
    <text evidence="2">The sequence shown here is derived from an EMBL/GenBank/DDBJ whole genome shotgun (WGS) entry which is preliminary data.</text>
</comment>
<dbReference type="AlphaFoldDB" id="A0AA88Y9U8"/>
<feature type="compositionally biased region" description="Basic and acidic residues" evidence="1">
    <location>
        <begin position="64"/>
        <end position="80"/>
    </location>
</feature>
<sequence length="193" mass="22240">MERDNLNMRQRIFMIFIHYDWTVERKPPFDFQVPVACKYCPCGHQFWNKKFPSLSSSSSVEDDSTTKVRRTERTRRDSQRPDYFNSIVIETQSKRRKKAASTSSSPAESVNTESSQGDLLTPGKKKRGRPKTTPSKSISIDTESEKDASTPQSVQEEEEVDIHADLPPLRLQQFKYILMDLNSKISSQNFKPS</sequence>
<protein>
    <submittedName>
        <fullName evidence="2">Uncharacterized protein</fullName>
    </submittedName>
</protein>
<dbReference type="Proteomes" id="UP001186944">
    <property type="component" value="Unassembled WGS sequence"/>
</dbReference>
<organism evidence="2 3">
    <name type="scientific">Pinctada imbricata</name>
    <name type="common">Atlantic pearl-oyster</name>
    <name type="synonym">Pinctada martensii</name>
    <dbReference type="NCBI Taxonomy" id="66713"/>
    <lineage>
        <taxon>Eukaryota</taxon>
        <taxon>Metazoa</taxon>
        <taxon>Spiralia</taxon>
        <taxon>Lophotrochozoa</taxon>
        <taxon>Mollusca</taxon>
        <taxon>Bivalvia</taxon>
        <taxon>Autobranchia</taxon>
        <taxon>Pteriomorphia</taxon>
        <taxon>Pterioida</taxon>
        <taxon>Pterioidea</taxon>
        <taxon>Pteriidae</taxon>
        <taxon>Pinctada</taxon>
    </lineage>
</organism>
<proteinExistence type="predicted"/>
<reference evidence="2" key="1">
    <citation type="submission" date="2019-08" db="EMBL/GenBank/DDBJ databases">
        <title>The improved chromosome-level genome for the pearl oyster Pinctada fucata martensii using PacBio sequencing and Hi-C.</title>
        <authorList>
            <person name="Zheng Z."/>
        </authorList>
    </citation>
    <scope>NUCLEOTIDE SEQUENCE</scope>
    <source>
        <strain evidence="2">ZZ-2019</strain>
        <tissue evidence="2">Adductor muscle</tissue>
    </source>
</reference>
<feature type="region of interest" description="Disordered" evidence="1">
    <location>
        <begin position="53"/>
        <end position="166"/>
    </location>
</feature>
<dbReference type="InterPro" id="IPR040246">
    <property type="entry name" value="C16orf87-like"/>
</dbReference>
<evidence type="ECO:0000313" key="2">
    <source>
        <dbReference type="EMBL" id="KAK3100737.1"/>
    </source>
</evidence>
<keyword evidence="3" id="KW-1185">Reference proteome</keyword>
<evidence type="ECO:0000313" key="3">
    <source>
        <dbReference type="Proteomes" id="UP001186944"/>
    </source>
</evidence>
<gene>
    <name evidence="2" type="ORF">FSP39_024444</name>
</gene>
<dbReference type="EMBL" id="VSWD01000006">
    <property type="protein sequence ID" value="KAK3100737.1"/>
    <property type="molecule type" value="Genomic_DNA"/>
</dbReference>
<feature type="compositionally biased region" description="Low complexity" evidence="1">
    <location>
        <begin position="100"/>
        <end position="109"/>
    </location>
</feature>
<feature type="compositionally biased region" description="Polar residues" evidence="1">
    <location>
        <begin position="132"/>
        <end position="141"/>
    </location>
</feature>
<dbReference type="PANTHER" id="PTHR31101">
    <property type="entry name" value="UPF0547 PROTEIN C16ORF87"/>
    <property type="match status" value="1"/>
</dbReference>
<name>A0AA88Y9U8_PINIB</name>
<accession>A0AA88Y9U8</accession>
<evidence type="ECO:0000256" key="1">
    <source>
        <dbReference type="SAM" id="MobiDB-lite"/>
    </source>
</evidence>